<proteinExistence type="predicted"/>
<evidence type="ECO:0000313" key="1">
    <source>
        <dbReference type="EMBL" id="OQE85232.1"/>
    </source>
</evidence>
<sequence length="21" mass="2542">MSRVMHLATGNEGYMNYLYKY</sequence>
<evidence type="ECO:0000313" key="2">
    <source>
        <dbReference type="Proteomes" id="UP000191691"/>
    </source>
</evidence>
<organism evidence="1 2">
    <name type="scientific">Penicillium nalgiovense</name>
    <dbReference type="NCBI Taxonomy" id="60175"/>
    <lineage>
        <taxon>Eukaryota</taxon>
        <taxon>Fungi</taxon>
        <taxon>Dikarya</taxon>
        <taxon>Ascomycota</taxon>
        <taxon>Pezizomycotina</taxon>
        <taxon>Eurotiomycetes</taxon>
        <taxon>Eurotiomycetidae</taxon>
        <taxon>Eurotiales</taxon>
        <taxon>Aspergillaceae</taxon>
        <taxon>Penicillium</taxon>
    </lineage>
</organism>
<accession>A0A1V6YDK2</accession>
<protein>
    <submittedName>
        <fullName evidence="1">Uncharacterized protein</fullName>
    </submittedName>
</protein>
<dbReference type="EMBL" id="MOOB01000024">
    <property type="protein sequence ID" value="OQE85232.1"/>
    <property type="molecule type" value="Genomic_DNA"/>
</dbReference>
<gene>
    <name evidence="1" type="ORF">PENNAL_c0024G10964</name>
</gene>
<reference evidence="2" key="1">
    <citation type="journal article" date="2017" name="Nat. Microbiol.">
        <title>Global analysis of biosynthetic gene clusters reveals vast potential of secondary metabolite production in Penicillium species.</title>
        <authorList>
            <person name="Nielsen J.C."/>
            <person name="Grijseels S."/>
            <person name="Prigent S."/>
            <person name="Ji B."/>
            <person name="Dainat J."/>
            <person name="Nielsen K.F."/>
            <person name="Frisvad J.C."/>
            <person name="Workman M."/>
            <person name="Nielsen J."/>
        </authorList>
    </citation>
    <scope>NUCLEOTIDE SEQUENCE [LARGE SCALE GENOMIC DNA]</scope>
    <source>
        <strain evidence="2">IBT 13039</strain>
    </source>
</reference>
<dbReference type="Proteomes" id="UP000191691">
    <property type="component" value="Unassembled WGS sequence"/>
</dbReference>
<dbReference type="AlphaFoldDB" id="A0A1V6YDK2"/>
<comment type="caution">
    <text evidence="1">The sequence shown here is derived from an EMBL/GenBank/DDBJ whole genome shotgun (WGS) entry which is preliminary data.</text>
</comment>
<name>A0A1V6YDK2_PENNA</name>
<keyword evidence="2" id="KW-1185">Reference proteome</keyword>